<dbReference type="Proteomes" id="UP000789390">
    <property type="component" value="Unassembled WGS sequence"/>
</dbReference>
<feature type="compositionally biased region" description="Basic and acidic residues" evidence="1">
    <location>
        <begin position="244"/>
        <end position="255"/>
    </location>
</feature>
<organism evidence="2 3">
    <name type="scientific">Daphnia galeata</name>
    <dbReference type="NCBI Taxonomy" id="27404"/>
    <lineage>
        <taxon>Eukaryota</taxon>
        <taxon>Metazoa</taxon>
        <taxon>Ecdysozoa</taxon>
        <taxon>Arthropoda</taxon>
        <taxon>Crustacea</taxon>
        <taxon>Branchiopoda</taxon>
        <taxon>Diplostraca</taxon>
        <taxon>Cladocera</taxon>
        <taxon>Anomopoda</taxon>
        <taxon>Daphniidae</taxon>
        <taxon>Daphnia</taxon>
    </lineage>
</organism>
<feature type="region of interest" description="Disordered" evidence="1">
    <location>
        <begin position="1"/>
        <end position="23"/>
    </location>
</feature>
<proteinExistence type="predicted"/>
<feature type="compositionally biased region" description="Polar residues" evidence="1">
    <location>
        <begin position="7"/>
        <end position="23"/>
    </location>
</feature>
<comment type="caution">
    <text evidence="2">The sequence shown here is derived from an EMBL/GenBank/DDBJ whole genome shotgun (WGS) entry which is preliminary data.</text>
</comment>
<keyword evidence="3" id="KW-1185">Reference proteome</keyword>
<feature type="region of interest" description="Disordered" evidence="1">
    <location>
        <begin position="235"/>
        <end position="255"/>
    </location>
</feature>
<dbReference type="EMBL" id="CAKKLH010000168">
    <property type="protein sequence ID" value="CAH0105072.1"/>
    <property type="molecule type" value="Genomic_DNA"/>
</dbReference>
<evidence type="ECO:0000256" key="1">
    <source>
        <dbReference type="SAM" id="MobiDB-lite"/>
    </source>
</evidence>
<protein>
    <submittedName>
        <fullName evidence="2">Uncharacterized protein</fullName>
    </submittedName>
</protein>
<name>A0A8J2WJV2_9CRUS</name>
<sequence>MPHRGDSTQNSIRQSSPHVPTRTQTLIQEGHQATLPGLSSWPERLYRFSTLYGTRHLQSWKNCWTTWLATGFVENFGLVKTGHAATSSLAPTTTVRVYTISGIRMTMVLEKLSAKGAITSELLVVFENLQLSTMELLQEIVQELKSTFPSYVAENPFNVDSDEFDTSFEEDDLELFTPHEVVAFSTPANTPFEEPSPFSAVKYSIFVSLVQRQREQCECKNDTSYFGYVNDTVEEEAEKESIEDERWKDGNEDDV</sequence>
<evidence type="ECO:0000313" key="2">
    <source>
        <dbReference type="EMBL" id="CAH0105072.1"/>
    </source>
</evidence>
<reference evidence="2" key="1">
    <citation type="submission" date="2021-11" db="EMBL/GenBank/DDBJ databases">
        <authorList>
            <person name="Schell T."/>
        </authorList>
    </citation>
    <scope>NUCLEOTIDE SEQUENCE</scope>
    <source>
        <strain evidence="2">M5</strain>
    </source>
</reference>
<dbReference type="AlphaFoldDB" id="A0A8J2WJV2"/>
<accession>A0A8J2WJV2</accession>
<evidence type="ECO:0000313" key="3">
    <source>
        <dbReference type="Proteomes" id="UP000789390"/>
    </source>
</evidence>
<gene>
    <name evidence="2" type="ORF">DGAL_LOCUS8029</name>
</gene>